<reference evidence="3 4" key="1">
    <citation type="submission" date="2017-03" db="EMBL/GenBank/DDBJ databases">
        <title>Genomes of endolithic fungi from Antarctica.</title>
        <authorList>
            <person name="Coleine C."/>
            <person name="Masonjones S."/>
            <person name="Stajich J.E."/>
        </authorList>
    </citation>
    <scope>NUCLEOTIDE SEQUENCE [LARGE SCALE GENOMIC DNA]</scope>
    <source>
        <strain evidence="3 4">CCFEE 5187</strain>
    </source>
</reference>
<feature type="region of interest" description="Disordered" evidence="1">
    <location>
        <begin position="375"/>
        <end position="467"/>
    </location>
</feature>
<feature type="compositionally biased region" description="Acidic residues" evidence="1">
    <location>
        <begin position="307"/>
        <end position="321"/>
    </location>
</feature>
<feature type="domain" description="Rrn9" evidence="2">
    <location>
        <begin position="101"/>
        <end position="175"/>
    </location>
</feature>
<dbReference type="Proteomes" id="UP000308768">
    <property type="component" value="Unassembled WGS sequence"/>
</dbReference>
<keyword evidence="4" id="KW-1185">Reference proteome</keyword>
<evidence type="ECO:0000259" key="2">
    <source>
        <dbReference type="Pfam" id="PF10680"/>
    </source>
</evidence>
<organism evidence="3 4">
    <name type="scientific">Cryomyces minteri</name>
    <dbReference type="NCBI Taxonomy" id="331657"/>
    <lineage>
        <taxon>Eukaryota</taxon>
        <taxon>Fungi</taxon>
        <taxon>Dikarya</taxon>
        <taxon>Ascomycota</taxon>
        <taxon>Pezizomycotina</taxon>
        <taxon>Dothideomycetes</taxon>
        <taxon>Dothideomycetes incertae sedis</taxon>
        <taxon>Cryomyces</taxon>
    </lineage>
</organism>
<feature type="compositionally biased region" description="Polar residues" evidence="1">
    <location>
        <begin position="268"/>
        <end position="284"/>
    </location>
</feature>
<evidence type="ECO:0000313" key="3">
    <source>
        <dbReference type="EMBL" id="TKA74015.1"/>
    </source>
</evidence>
<feature type="compositionally biased region" description="Basic and acidic residues" evidence="1">
    <location>
        <begin position="228"/>
        <end position="254"/>
    </location>
</feature>
<dbReference type="OrthoDB" id="5412288at2759"/>
<evidence type="ECO:0000256" key="1">
    <source>
        <dbReference type="SAM" id="MobiDB-lite"/>
    </source>
</evidence>
<feature type="compositionally biased region" description="Low complexity" evidence="1">
    <location>
        <begin position="439"/>
        <end position="459"/>
    </location>
</feature>
<dbReference type="Pfam" id="PF10680">
    <property type="entry name" value="RRN9"/>
    <property type="match status" value="1"/>
</dbReference>
<dbReference type="STRING" id="331657.A0A4U0XH85"/>
<dbReference type="AlphaFoldDB" id="A0A4U0XH85"/>
<gene>
    <name evidence="3" type="ORF">B0A49_04257</name>
</gene>
<accession>A0A4U0XH85</accession>
<feature type="compositionally biased region" description="Acidic residues" evidence="1">
    <location>
        <begin position="60"/>
        <end position="70"/>
    </location>
</feature>
<feature type="compositionally biased region" description="Low complexity" evidence="1">
    <location>
        <begin position="255"/>
        <end position="267"/>
    </location>
</feature>
<feature type="compositionally biased region" description="Polar residues" evidence="1">
    <location>
        <begin position="427"/>
        <end position="438"/>
    </location>
</feature>
<sequence length="704" mass="79426">MSLFGGDTTASNSPEPSAPNPSVRRPSLRDARALHDAGPTSDNGMNAAADINTATSQGDSDYEDDEELEDTEIRPNRFIGYKSTWLKHTIKERRLLSSMTNSRADDLSVHLYNAHALKAKLYSPESIAETQSWQNKERWIGGVGGDLKTKPWYPGRMWTAWPLEPEIVPRVGEQFGVPKIEEAIDRWTMRRETSGMPSEDLEDSVMASVLRQAKERFEERDWEGEGTSETKPDVIRGPVQEDERLKAEEPEESWRGSARSTASRRSSVPQTRTRSRAPSLQSDDSAYRALVSDDLTDPNSPRRSDEEIPFDDLDNAADDDGQPSTPHALYEDLPKPVIMADDEKARRILQPSIRHILTEFDGLLSGLHRARRSHYNYNDSDDSEDNTFLGVRIRKRGRKSEAKVPENGGTSTSEKAGHPRSAKRISNAGSDSGSVYTNDSDSTTTLQSPSPSSSAAPSLGDQQTPRYERARRMREIGLRDWSDVVGMASIIGWNPKIIDRAARRCASLFGEGMSFRTLNEGDRMACEAQPVEYLPDMISPLESLVEHEDQDLRRASVSDRAFLDADTLSCPHRDCPKHNKIFPQRFRLVQHIQRAHKYDPRLEPEMDEMYGGVHVDGYLRPVEAKVGWRGEDVEPRKRRKGAELVAAKERPKRDYRAEYKCRVKKRNALPGEGAGKKRPKTKYPRLDEYLVDGYTIDYGRAEDP</sequence>
<dbReference type="EMBL" id="NAJN01000392">
    <property type="protein sequence ID" value="TKA74015.1"/>
    <property type="molecule type" value="Genomic_DNA"/>
</dbReference>
<evidence type="ECO:0000313" key="4">
    <source>
        <dbReference type="Proteomes" id="UP000308768"/>
    </source>
</evidence>
<comment type="caution">
    <text evidence="3">The sequence shown here is derived from an EMBL/GenBank/DDBJ whole genome shotgun (WGS) entry which is preliminary data.</text>
</comment>
<feature type="region of interest" description="Disordered" evidence="1">
    <location>
        <begin position="216"/>
        <end position="335"/>
    </location>
</feature>
<protein>
    <recommendedName>
        <fullName evidence="2">Rrn9 domain-containing protein</fullName>
    </recommendedName>
</protein>
<proteinExistence type="predicted"/>
<feature type="region of interest" description="Disordered" evidence="1">
    <location>
        <begin position="1"/>
        <end position="71"/>
    </location>
</feature>
<name>A0A4U0XH85_9PEZI</name>
<dbReference type="InterPro" id="IPR019622">
    <property type="entry name" value="Rrn9_dom"/>
</dbReference>